<accession>A0A391NQL2</accession>
<dbReference type="Proteomes" id="UP000265618">
    <property type="component" value="Unassembled WGS sequence"/>
</dbReference>
<reference evidence="1 2" key="1">
    <citation type="journal article" date="2018" name="PLoS ONE">
        <title>The draft genome of Kipferlia bialata reveals reductive genome evolution in fornicate parasites.</title>
        <authorList>
            <person name="Tanifuji G."/>
            <person name="Takabayashi S."/>
            <person name="Kume K."/>
            <person name="Takagi M."/>
            <person name="Nakayama T."/>
            <person name="Kamikawa R."/>
            <person name="Inagaki Y."/>
            <person name="Hashimoto T."/>
        </authorList>
    </citation>
    <scope>NUCLEOTIDE SEQUENCE [LARGE SCALE GENOMIC DNA]</scope>
    <source>
        <strain evidence="1">NY0173</strain>
    </source>
</reference>
<name>A0A391NQL2_9EUKA</name>
<gene>
    <name evidence="1" type="ORF">KIPB_011923</name>
</gene>
<proteinExistence type="predicted"/>
<evidence type="ECO:0000313" key="1">
    <source>
        <dbReference type="EMBL" id="GCA63791.1"/>
    </source>
</evidence>
<feature type="non-terminal residue" evidence="1">
    <location>
        <position position="1"/>
    </location>
</feature>
<organism evidence="1 2">
    <name type="scientific">Kipferlia bialata</name>
    <dbReference type="NCBI Taxonomy" id="797122"/>
    <lineage>
        <taxon>Eukaryota</taxon>
        <taxon>Metamonada</taxon>
        <taxon>Carpediemonas-like organisms</taxon>
        <taxon>Kipferlia</taxon>
    </lineage>
</organism>
<comment type="caution">
    <text evidence="1">The sequence shown here is derived from an EMBL/GenBank/DDBJ whole genome shotgun (WGS) entry which is preliminary data.</text>
</comment>
<protein>
    <submittedName>
        <fullName evidence="1">Uncharacterized protein</fullName>
    </submittedName>
</protein>
<evidence type="ECO:0000313" key="2">
    <source>
        <dbReference type="Proteomes" id="UP000265618"/>
    </source>
</evidence>
<dbReference type="AlphaFoldDB" id="A0A391NQL2"/>
<keyword evidence="2" id="KW-1185">Reference proteome</keyword>
<sequence length="65" mass="6954">EVVRVPDTGLVKLEAQPANIFPEVLPADATPDLVVPSLITITREAEKYIKVWPQGQSAAATVATK</sequence>
<dbReference type="EMBL" id="BDIP01005061">
    <property type="protein sequence ID" value="GCA63791.1"/>
    <property type="molecule type" value="Genomic_DNA"/>
</dbReference>